<keyword evidence="4 6" id="KW-1133">Transmembrane helix</keyword>
<feature type="transmembrane region" description="Helical" evidence="6">
    <location>
        <begin position="821"/>
        <end position="851"/>
    </location>
</feature>
<keyword evidence="3 6" id="KW-0812">Transmembrane</keyword>
<evidence type="ECO:0000313" key="10">
    <source>
        <dbReference type="Proteomes" id="UP001500742"/>
    </source>
</evidence>
<dbReference type="Pfam" id="PF12704">
    <property type="entry name" value="MacB_PCD"/>
    <property type="match status" value="2"/>
</dbReference>
<feature type="domain" description="MacB-like periplasmic core" evidence="8">
    <location>
        <begin position="127"/>
        <end position="350"/>
    </location>
</feature>
<evidence type="ECO:0000259" key="8">
    <source>
        <dbReference type="Pfam" id="PF12704"/>
    </source>
</evidence>
<feature type="transmembrane region" description="Helical" evidence="6">
    <location>
        <begin position="871"/>
        <end position="894"/>
    </location>
</feature>
<evidence type="ECO:0000256" key="2">
    <source>
        <dbReference type="ARBA" id="ARBA00022475"/>
    </source>
</evidence>
<dbReference type="EMBL" id="BAAAZC010000031">
    <property type="protein sequence ID" value="GAA3990623.1"/>
    <property type="molecule type" value="Genomic_DNA"/>
</dbReference>
<dbReference type="RefSeq" id="WP_259086686.1">
    <property type="nucleotide sequence ID" value="NZ_BAAAZC010000031.1"/>
</dbReference>
<reference evidence="10" key="1">
    <citation type="journal article" date="2019" name="Int. J. Syst. Evol. Microbiol.">
        <title>The Global Catalogue of Microorganisms (GCM) 10K type strain sequencing project: providing services to taxonomists for standard genome sequencing and annotation.</title>
        <authorList>
            <consortium name="The Broad Institute Genomics Platform"/>
            <consortium name="The Broad Institute Genome Sequencing Center for Infectious Disease"/>
            <person name="Wu L."/>
            <person name="Ma J."/>
        </authorList>
    </citation>
    <scope>NUCLEOTIDE SEQUENCE [LARGE SCALE GENOMIC DNA]</scope>
    <source>
        <strain evidence="10">JCM 16601</strain>
    </source>
</reference>
<keyword evidence="2" id="KW-1003">Cell membrane</keyword>
<feature type="transmembrane region" description="Helical" evidence="6">
    <location>
        <begin position="393"/>
        <end position="412"/>
    </location>
</feature>
<keyword evidence="10" id="KW-1185">Reference proteome</keyword>
<feature type="transmembrane region" description="Helical" evidence="6">
    <location>
        <begin position="437"/>
        <end position="464"/>
    </location>
</feature>
<feature type="domain" description="ABC3 transporter permease C-terminal" evidence="7">
    <location>
        <begin position="788"/>
        <end position="900"/>
    </location>
</feature>
<evidence type="ECO:0000313" key="9">
    <source>
        <dbReference type="EMBL" id="GAA3990623.1"/>
    </source>
</evidence>
<dbReference type="Proteomes" id="UP001500742">
    <property type="component" value="Unassembled WGS sequence"/>
</dbReference>
<protein>
    <submittedName>
        <fullName evidence="9">ABC transporter permease</fullName>
    </submittedName>
</protein>
<evidence type="ECO:0000256" key="6">
    <source>
        <dbReference type="SAM" id="Phobius"/>
    </source>
</evidence>
<accession>A0ABP7R0U8</accession>
<evidence type="ECO:0000256" key="4">
    <source>
        <dbReference type="ARBA" id="ARBA00022989"/>
    </source>
</evidence>
<sequence length="908" mass="100856">MHDQFWNLASKKLDNEATEEEELELERLLKSYPLLKVTYFLLSEHWKLKLQHTEEDSARLFEGILKKIEVNPPAAELKPRLQEQNTAKSPYALANYNKVYQLINMGMIKNYIKVLLRQIINQKAYAAINIGGLAIGMACAGLIFLWVGNELTYDHSHKQRENLYSIQVNQTTAGNTFTMASTPRLMAAAIKSEIPGIVNTCRISDQDERSLFTIGDNGIYASGKYADPALFSMFTLPFVEGNANTVFSNTYSVVLTEKAAIKFFGHTTNIVGKTVKMNNQHDYVVTGVLKDLPENSSLQFEWLAPYQANLRQEQITYGPHEETWDSYGPFTYVQLAPSASLPSVNKQLAAFIHQRDPKQTAAAFLFPMRDWHLYSEFANGKQTGGGRISQVRMLTGIAWIILLVACINFMNLSTARSEKRAKEIGVRKVLGSGRKKLIFQFIAESLILSFIAALCALFLMALALPAFNNLVQENLVLGLTEPMHWIALLLIVMICGFVAGSYPALYLSSFDPLKVLKGLRLKTGNAALIRQGLVVVQFAISVIFIISTYVVYLQLQHVKNRNLGFNKDNLLEIDMQHTFARDFQVVKSELLKSGAVANVAMADHTTIDGGNTRDDLMWPGKPADSKIAVSRRNISAEFISTSGMRLLSGKDFNSNVTADNVNVVISASFAKLIGKDSPVGQIIRMPDNNNQAVIKNYTVIGVVADYIYGNMYGKPMPVIFFCQPPSAFDANLLYVRIKEGRNSQQTLADIGAAIRKINPAYPFQYKFVDDQFNAMFVGEMLTSKLSGVFAILAILISCLGLFSLAAYTAERRLKEIGIRKVLGASVTGIVGMLSTGLMQLVAISCVIAFPIAWWIMHGWLQGYEYRISVDWWIFALAGLSATLIALATISFQAVKAAIANPVKSLRSE</sequence>
<feature type="transmembrane region" description="Helical" evidence="6">
    <location>
        <begin position="785"/>
        <end position="809"/>
    </location>
</feature>
<feature type="transmembrane region" description="Helical" evidence="6">
    <location>
        <begin position="484"/>
        <end position="507"/>
    </location>
</feature>
<feature type="domain" description="MacB-like periplasmic core" evidence="8">
    <location>
        <begin position="539"/>
        <end position="751"/>
    </location>
</feature>
<feature type="transmembrane region" description="Helical" evidence="6">
    <location>
        <begin position="124"/>
        <end position="147"/>
    </location>
</feature>
<dbReference type="Pfam" id="PF02687">
    <property type="entry name" value="FtsX"/>
    <property type="match status" value="2"/>
</dbReference>
<keyword evidence="5 6" id="KW-0472">Membrane</keyword>
<comment type="caution">
    <text evidence="9">The sequence shown here is derived from an EMBL/GenBank/DDBJ whole genome shotgun (WGS) entry which is preliminary data.</text>
</comment>
<name>A0ABP7R0U8_9SPHI</name>
<evidence type="ECO:0000256" key="5">
    <source>
        <dbReference type="ARBA" id="ARBA00023136"/>
    </source>
</evidence>
<evidence type="ECO:0000259" key="7">
    <source>
        <dbReference type="Pfam" id="PF02687"/>
    </source>
</evidence>
<feature type="domain" description="ABC3 transporter permease C-terminal" evidence="7">
    <location>
        <begin position="397"/>
        <end position="511"/>
    </location>
</feature>
<dbReference type="InterPro" id="IPR003838">
    <property type="entry name" value="ABC3_permease_C"/>
</dbReference>
<dbReference type="InterPro" id="IPR050250">
    <property type="entry name" value="Macrolide_Exporter_MacB"/>
</dbReference>
<feature type="transmembrane region" description="Helical" evidence="6">
    <location>
        <begin position="528"/>
        <end position="552"/>
    </location>
</feature>
<dbReference type="PANTHER" id="PTHR30572:SF18">
    <property type="entry name" value="ABC-TYPE MACROLIDE FAMILY EXPORT SYSTEM PERMEASE COMPONENT 2"/>
    <property type="match status" value="1"/>
</dbReference>
<proteinExistence type="predicted"/>
<dbReference type="InterPro" id="IPR025857">
    <property type="entry name" value="MacB_PCD"/>
</dbReference>
<dbReference type="PANTHER" id="PTHR30572">
    <property type="entry name" value="MEMBRANE COMPONENT OF TRANSPORTER-RELATED"/>
    <property type="match status" value="1"/>
</dbReference>
<gene>
    <name evidence="9" type="ORF">GCM10022210_50340</name>
</gene>
<evidence type="ECO:0000256" key="1">
    <source>
        <dbReference type="ARBA" id="ARBA00004651"/>
    </source>
</evidence>
<comment type="subcellular location">
    <subcellularLocation>
        <location evidence="1">Cell membrane</location>
        <topology evidence="1">Multi-pass membrane protein</topology>
    </subcellularLocation>
</comment>
<organism evidence="9 10">
    <name type="scientific">Mucilaginibacter dorajii</name>
    <dbReference type="NCBI Taxonomy" id="692994"/>
    <lineage>
        <taxon>Bacteria</taxon>
        <taxon>Pseudomonadati</taxon>
        <taxon>Bacteroidota</taxon>
        <taxon>Sphingobacteriia</taxon>
        <taxon>Sphingobacteriales</taxon>
        <taxon>Sphingobacteriaceae</taxon>
        <taxon>Mucilaginibacter</taxon>
    </lineage>
</organism>
<evidence type="ECO:0000256" key="3">
    <source>
        <dbReference type="ARBA" id="ARBA00022692"/>
    </source>
</evidence>